<evidence type="ECO:0000256" key="1">
    <source>
        <dbReference type="SAM" id="Phobius"/>
    </source>
</evidence>
<evidence type="ECO:0000259" key="3">
    <source>
        <dbReference type="PROSITE" id="PS50887"/>
    </source>
</evidence>
<dbReference type="InterPro" id="IPR000160">
    <property type="entry name" value="GGDEF_dom"/>
</dbReference>
<feature type="domain" description="EAL" evidence="2">
    <location>
        <begin position="349"/>
        <end position="602"/>
    </location>
</feature>
<reference evidence="4 5" key="1">
    <citation type="submission" date="2022-01" db="EMBL/GenBank/DDBJ databases">
        <title>Paraglaciecola sp. G1-23.</title>
        <authorList>
            <person name="Jin M.S."/>
            <person name="Han D.M."/>
            <person name="Kim H.M."/>
            <person name="Jeon C.O."/>
        </authorList>
    </citation>
    <scope>NUCLEOTIDE SEQUENCE [LARGE SCALE GENOMIC DNA]</scope>
    <source>
        <strain evidence="4 5">G1-23</strain>
    </source>
</reference>
<dbReference type="PROSITE" id="PS50887">
    <property type="entry name" value="GGDEF"/>
    <property type="match status" value="1"/>
</dbReference>
<name>A0ABS9DAH6_9ALTE</name>
<keyword evidence="1" id="KW-0812">Transmembrane</keyword>
<dbReference type="Gene3D" id="3.20.20.450">
    <property type="entry name" value="EAL domain"/>
    <property type="match status" value="1"/>
</dbReference>
<dbReference type="InterPro" id="IPR001633">
    <property type="entry name" value="EAL_dom"/>
</dbReference>
<dbReference type="CDD" id="cd01948">
    <property type="entry name" value="EAL"/>
    <property type="match status" value="1"/>
</dbReference>
<dbReference type="SMART" id="SM00267">
    <property type="entry name" value="GGDEF"/>
    <property type="match status" value="1"/>
</dbReference>
<dbReference type="InterPro" id="IPR050706">
    <property type="entry name" value="Cyclic-di-GMP_PDE-like"/>
</dbReference>
<dbReference type="Proteomes" id="UP001521137">
    <property type="component" value="Unassembled WGS sequence"/>
</dbReference>
<dbReference type="Pfam" id="PF00563">
    <property type="entry name" value="EAL"/>
    <property type="match status" value="1"/>
</dbReference>
<dbReference type="EMBL" id="JAKGAS010000012">
    <property type="protein sequence ID" value="MCF2949919.1"/>
    <property type="molecule type" value="Genomic_DNA"/>
</dbReference>
<dbReference type="PROSITE" id="PS50883">
    <property type="entry name" value="EAL"/>
    <property type="match status" value="1"/>
</dbReference>
<keyword evidence="1" id="KW-0472">Membrane</keyword>
<accession>A0ABS9DAH6</accession>
<feature type="domain" description="GGDEF" evidence="3">
    <location>
        <begin position="209"/>
        <end position="343"/>
    </location>
</feature>
<organism evidence="4 5">
    <name type="scientific">Paraglaciecola algarum</name>
    <dbReference type="NCBI Taxonomy" id="3050085"/>
    <lineage>
        <taxon>Bacteria</taxon>
        <taxon>Pseudomonadati</taxon>
        <taxon>Pseudomonadota</taxon>
        <taxon>Gammaproteobacteria</taxon>
        <taxon>Alteromonadales</taxon>
        <taxon>Alteromonadaceae</taxon>
        <taxon>Paraglaciecola</taxon>
    </lineage>
</organism>
<dbReference type="Gene3D" id="3.30.70.270">
    <property type="match status" value="1"/>
</dbReference>
<evidence type="ECO:0000259" key="2">
    <source>
        <dbReference type="PROSITE" id="PS50883"/>
    </source>
</evidence>
<evidence type="ECO:0000313" key="4">
    <source>
        <dbReference type="EMBL" id="MCF2949919.1"/>
    </source>
</evidence>
<dbReference type="SUPFAM" id="SSF141868">
    <property type="entry name" value="EAL domain-like"/>
    <property type="match status" value="1"/>
</dbReference>
<dbReference type="SMART" id="SM00052">
    <property type="entry name" value="EAL"/>
    <property type="match status" value="1"/>
</dbReference>
<feature type="transmembrane region" description="Helical" evidence="1">
    <location>
        <begin position="140"/>
        <end position="163"/>
    </location>
</feature>
<sequence length="604" mass="68583">MSYRLTSDLIIQTELSAMEKQLSFIHSELVHDQNNDINQPFQESVKWLIDKSENTGLYVNIIPLKTVTDKHWQLAKKISNTNLQELLAKLPDVSPNDFGEIKSGDNNYLWYRFSGSDFKILLITETTALDKAMVYVSKRLLLVSAIVLWLVIWLALAMSTQIIKRVESKNKQLAKMATHDSLTGLPNRLYLEEQLNQDLLNVSNQDIPMEGCLFMIDLDKFKEVNDSFGHSAGDFLLKEVAKRLTDLLTSNQLLVRVGGDEFIIWAPQLTIEDAQIVAKQLVKECDEPIMINKLAVNTGASIGIAHYPSQANTIEMLIVCADTAMYKAKQMHIGWHLFDELNIQDYKNRLSLRSELNDALLERQIKLHYQPKLALQTSDIVGVEALARWHHPQKGILSPFHFIELIEQSGRVQEFGRYIIRLAIEQLAQWKELGITMPIAVNLSPYNLLDLELVDFIQQLLNKYDVSANQLEIELTENETSLNIDIISVQLEKLSKIGVILAIDDFGTGMSSLAYIANLNVNVIKIDRAFIIDILTNRKHKAIVAATIRLSQALNCKMVAEGIEDEEQLLLLMKMGCEFGQGYYFSKPIPIQEMTEQLNNTIQA</sequence>
<evidence type="ECO:0000313" key="5">
    <source>
        <dbReference type="Proteomes" id="UP001521137"/>
    </source>
</evidence>
<comment type="caution">
    <text evidence="4">The sequence shown here is derived from an EMBL/GenBank/DDBJ whole genome shotgun (WGS) entry which is preliminary data.</text>
</comment>
<dbReference type="InterPro" id="IPR043128">
    <property type="entry name" value="Rev_trsase/Diguanyl_cyclase"/>
</dbReference>
<dbReference type="SUPFAM" id="SSF55073">
    <property type="entry name" value="Nucleotide cyclase"/>
    <property type="match status" value="1"/>
</dbReference>
<proteinExistence type="predicted"/>
<dbReference type="InterPro" id="IPR035919">
    <property type="entry name" value="EAL_sf"/>
</dbReference>
<dbReference type="Pfam" id="PF00990">
    <property type="entry name" value="GGDEF"/>
    <property type="match status" value="1"/>
</dbReference>
<dbReference type="PANTHER" id="PTHR33121">
    <property type="entry name" value="CYCLIC DI-GMP PHOSPHODIESTERASE PDEF"/>
    <property type="match status" value="1"/>
</dbReference>
<protein>
    <submittedName>
        <fullName evidence="4">EAL domain-containing protein</fullName>
    </submittedName>
</protein>
<keyword evidence="1" id="KW-1133">Transmembrane helix</keyword>
<dbReference type="PANTHER" id="PTHR33121:SF70">
    <property type="entry name" value="SIGNALING PROTEIN YKOW"/>
    <property type="match status" value="1"/>
</dbReference>
<dbReference type="InterPro" id="IPR029787">
    <property type="entry name" value="Nucleotide_cyclase"/>
</dbReference>
<keyword evidence="5" id="KW-1185">Reference proteome</keyword>
<dbReference type="CDD" id="cd01949">
    <property type="entry name" value="GGDEF"/>
    <property type="match status" value="1"/>
</dbReference>
<dbReference type="NCBIfam" id="TIGR00254">
    <property type="entry name" value="GGDEF"/>
    <property type="match status" value="1"/>
</dbReference>
<gene>
    <name evidence="4" type="ORF">L0668_17500</name>
</gene>